<gene>
    <name evidence="2" type="ORF">PPL_05572</name>
</gene>
<evidence type="ECO:0000313" key="3">
    <source>
        <dbReference type="Proteomes" id="UP000001396"/>
    </source>
</evidence>
<dbReference type="InterPro" id="IPR035892">
    <property type="entry name" value="C2_domain_sf"/>
</dbReference>
<dbReference type="Proteomes" id="UP000001396">
    <property type="component" value="Unassembled WGS sequence"/>
</dbReference>
<dbReference type="STRING" id="670386.D3BAJ4"/>
<proteinExistence type="predicted"/>
<sequence length="190" mass="21261">MSIYQDIITAQVDRGQFGGKKGPLGFLSSKNLKKSKKSSNHNYNSSKYESRTWIKFEFLTGTVAEATDSNGFSDAFIKIGINKPGIFEKKFLLETPVKKKTLTPDWEGWSSTHDIIIEMWDEDPFRNDFIGRTTLDLSKDIYPTITNLPKELKLDLFANEGDAKPSGTLNLIITVVPNPKGPASSYMSSI</sequence>
<dbReference type="EMBL" id="ADBJ01000025">
    <property type="protein sequence ID" value="EFA81581.1"/>
    <property type="molecule type" value="Genomic_DNA"/>
</dbReference>
<dbReference type="InParanoid" id="D3BAJ4"/>
<evidence type="ECO:0000259" key="1">
    <source>
        <dbReference type="Pfam" id="PF00168"/>
    </source>
</evidence>
<dbReference type="SUPFAM" id="SSF49562">
    <property type="entry name" value="C2 domain (Calcium/lipid-binding domain, CaLB)"/>
    <property type="match status" value="1"/>
</dbReference>
<keyword evidence="3" id="KW-1185">Reference proteome</keyword>
<dbReference type="OMA" id="RYLIVEM"/>
<name>D3BAJ4_HETP5</name>
<accession>D3BAJ4</accession>
<protein>
    <submittedName>
        <fullName evidence="2">C2 domain-containing protein</fullName>
    </submittedName>
</protein>
<feature type="domain" description="C2" evidence="1">
    <location>
        <begin position="66"/>
        <end position="139"/>
    </location>
</feature>
<dbReference type="RefSeq" id="XP_020433698.1">
    <property type="nucleotide sequence ID" value="XM_020576449.1"/>
</dbReference>
<dbReference type="AlphaFoldDB" id="D3BAJ4"/>
<dbReference type="GeneID" id="31361056"/>
<reference evidence="2 3" key="1">
    <citation type="journal article" date="2011" name="Genome Res.">
        <title>Phylogeny-wide analysis of social amoeba genomes highlights ancient origins for complex intercellular communication.</title>
        <authorList>
            <person name="Heidel A.J."/>
            <person name="Lawal H.M."/>
            <person name="Felder M."/>
            <person name="Schilde C."/>
            <person name="Helps N.R."/>
            <person name="Tunggal B."/>
            <person name="Rivero F."/>
            <person name="John U."/>
            <person name="Schleicher M."/>
            <person name="Eichinger L."/>
            <person name="Platzer M."/>
            <person name="Noegel A.A."/>
            <person name="Schaap P."/>
            <person name="Gloeckner G."/>
        </authorList>
    </citation>
    <scope>NUCLEOTIDE SEQUENCE [LARGE SCALE GENOMIC DNA]</scope>
    <source>
        <strain evidence="3">ATCC 26659 / Pp 5 / PN500</strain>
    </source>
</reference>
<dbReference type="CDD" id="cd00030">
    <property type="entry name" value="C2"/>
    <property type="match status" value="1"/>
</dbReference>
<evidence type="ECO:0000313" key="2">
    <source>
        <dbReference type="EMBL" id="EFA81581.1"/>
    </source>
</evidence>
<dbReference type="InterPro" id="IPR000008">
    <property type="entry name" value="C2_dom"/>
</dbReference>
<organism evidence="2 3">
    <name type="scientific">Heterostelium pallidum (strain ATCC 26659 / Pp 5 / PN500)</name>
    <name type="common">Cellular slime mold</name>
    <name type="synonym">Polysphondylium pallidum</name>
    <dbReference type="NCBI Taxonomy" id="670386"/>
    <lineage>
        <taxon>Eukaryota</taxon>
        <taxon>Amoebozoa</taxon>
        <taxon>Evosea</taxon>
        <taxon>Eumycetozoa</taxon>
        <taxon>Dictyostelia</taxon>
        <taxon>Acytosteliales</taxon>
        <taxon>Acytosteliaceae</taxon>
        <taxon>Heterostelium</taxon>
    </lineage>
</organism>
<comment type="caution">
    <text evidence="2">The sequence shown here is derived from an EMBL/GenBank/DDBJ whole genome shotgun (WGS) entry which is preliminary data.</text>
</comment>
<dbReference type="Gene3D" id="2.60.40.150">
    <property type="entry name" value="C2 domain"/>
    <property type="match status" value="1"/>
</dbReference>
<dbReference type="Pfam" id="PF00168">
    <property type="entry name" value="C2"/>
    <property type="match status" value="1"/>
</dbReference>